<proteinExistence type="predicted"/>
<sequence length="88" mass="10382">MNSKEINEHQVLNVLKDYNAGKTGLELFEKYGIYGTNIFELKSKYKDLRSDILLELVNLNEENSRLKTMYADLSIQHRKLKDLLQEDF</sequence>
<dbReference type="EMBL" id="CABWMV010000006">
    <property type="protein sequence ID" value="VXC55640.1"/>
    <property type="molecule type" value="Genomic_DNA"/>
</dbReference>
<evidence type="ECO:0008006" key="3">
    <source>
        <dbReference type="Google" id="ProtNLM"/>
    </source>
</evidence>
<dbReference type="RefSeq" id="WP_159333317.1">
    <property type="nucleotide sequence ID" value="NZ_LR733857.1"/>
</dbReference>
<evidence type="ECO:0000313" key="2">
    <source>
        <dbReference type="Proteomes" id="UP000432350"/>
    </source>
</evidence>
<name>A0A653ZL36_SPHMU</name>
<gene>
    <name evidence="1" type="ORF">SPHINGO8BC_140209</name>
</gene>
<evidence type="ECO:0000313" key="1">
    <source>
        <dbReference type="EMBL" id="VXC55640.1"/>
    </source>
</evidence>
<dbReference type="AlphaFoldDB" id="A0A653ZL36"/>
<organism evidence="1 2">
    <name type="scientific">Sphingobacterium multivorum</name>
    <dbReference type="NCBI Taxonomy" id="28454"/>
    <lineage>
        <taxon>Bacteria</taxon>
        <taxon>Pseudomonadati</taxon>
        <taxon>Bacteroidota</taxon>
        <taxon>Sphingobacteriia</taxon>
        <taxon>Sphingobacteriales</taxon>
        <taxon>Sphingobacteriaceae</taxon>
        <taxon>Sphingobacterium</taxon>
    </lineage>
</organism>
<dbReference type="Proteomes" id="UP000432350">
    <property type="component" value="Unassembled WGS sequence"/>
</dbReference>
<protein>
    <recommendedName>
        <fullName evidence="3">Transposase</fullName>
    </recommendedName>
</protein>
<reference evidence="1 2" key="1">
    <citation type="submission" date="2019-10" db="EMBL/GenBank/DDBJ databases">
        <authorList>
            <person name="Karimi E."/>
        </authorList>
    </citation>
    <scope>NUCLEOTIDE SEQUENCE [LARGE SCALE GENOMIC DNA]</scope>
    <source>
        <strain evidence="1">Sphingobacterium sp. 8BC</strain>
    </source>
</reference>
<accession>A0A653ZL36</accession>